<accession>A0ABU4W1I5</accession>
<organism evidence="2 3">
    <name type="scientific">Agrobacterium rosae</name>
    <dbReference type="NCBI Taxonomy" id="1972867"/>
    <lineage>
        <taxon>Bacteria</taxon>
        <taxon>Pseudomonadati</taxon>
        <taxon>Pseudomonadota</taxon>
        <taxon>Alphaproteobacteria</taxon>
        <taxon>Hyphomicrobiales</taxon>
        <taxon>Rhizobiaceae</taxon>
        <taxon>Rhizobium/Agrobacterium group</taxon>
        <taxon>Agrobacterium</taxon>
    </lineage>
</organism>
<comment type="caution">
    <text evidence="2">The sequence shown here is derived from an EMBL/GenBank/DDBJ whole genome shotgun (WGS) entry which is preliminary data.</text>
</comment>
<sequence length="189" mass="21132">MSIDQSAIVFRRKISSFCDMKLAPLTDARQLRALSEYMTDLIDDRMPPPILGRHVNWEEISCACGLEQTSAELRRVAQYGFDSISRWLTEPGSRHGTTSATGKATKTSCRAKSLLNKSTPDAAKASYRSKPGPKPKPIEEFPEPLFETMRNRYLFRLLSNSISTASARVITICIAPYSGMVTLSKQRHC</sequence>
<feature type="region of interest" description="Disordered" evidence="1">
    <location>
        <begin position="118"/>
        <end position="141"/>
    </location>
</feature>
<dbReference type="Proteomes" id="UP001277561">
    <property type="component" value="Unassembled WGS sequence"/>
</dbReference>
<evidence type="ECO:0000256" key="1">
    <source>
        <dbReference type="SAM" id="MobiDB-lite"/>
    </source>
</evidence>
<name>A0ABU4W1I5_9HYPH</name>
<gene>
    <name evidence="2" type="ORF">RMS29_20670</name>
</gene>
<evidence type="ECO:0008006" key="4">
    <source>
        <dbReference type="Google" id="ProtNLM"/>
    </source>
</evidence>
<proteinExistence type="predicted"/>
<protein>
    <recommendedName>
        <fullName evidence="4">Transposase</fullName>
    </recommendedName>
</protein>
<dbReference type="EMBL" id="JAVRAD010000011">
    <property type="protein sequence ID" value="MDX8331638.1"/>
    <property type="molecule type" value="Genomic_DNA"/>
</dbReference>
<dbReference type="RefSeq" id="WP_250972805.1">
    <property type="nucleotide sequence ID" value="NZ_CP192766.1"/>
</dbReference>
<keyword evidence="3" id="KW-1185">Reference proteome</keyword>
<reference evidence="2" key="1">
    <citation type="journal article" date="2023" name="Phytobiomes J">
        <title>Deciphering the key players within the bacterial microbiota associated with aerial crown gall tumors on rhododendron: Insights into the gallobiome.</title>
        <authorList>
            <person name="Kuzmanovic N."/>
            <person name="Nesme J."/>
            <person name="Wolf J."/>
            <person name="Neumann-Schaal M."/>
            <person name="Petersen J."/>
            <person name="Fernandez-Gnecco G."/>
            <person name="Sproeer C."/>
            <person name="Bunk B."/>
            <person name="Overmann J."/>
            <person name="Sorensen S.J."/>
            <person name="Idczak E."/>
            <person name="Smalla K."/>
        </authorList>
    </citation>
    <scope>NUCLEOTIDE SEQUENCE [LARGE SCALE GENOMIC DNA]</scope>
    <source>
        <strain evidence="2">Rho-14.1</strain>
    </source>
</reference>
<evidence type="ECO:0000313" key="3">
    <source>
        <dbReference type="Proteomes" id="UP001277561"/>
    </source>
</evidence>
<evidence type="ECO:0000313" key="2">
    <source>
        <dbReference type="EMBL" id="MDX8331638.1"/>
    </source>
</evidence>